<dbReference type="InterPro" id="IPR004358">
    <property type="entry name" value="Sig_transdc_His_kin-like_C"/>
</dbReference>
<evidence type="ECO:0000259" key="9">
    <source>
        <dbReference type="PROSITE" id="PS50109"/>
    </source>
</evidence>
<evidence type="ECO:0000256" key="7">
    <source>
        <dbReference type="SAM" id="MobiDB-lite"/>
    </source>
</evidence>
<dbReference type="InterPro" id="IPR050351">
    <property type="entry name" value="BphY/WalK/GraS-like"/>
</dbReference>
<dbReference type="PANTHER" id="PTHR45453">
    <property type="entry name" value="PHOSPHATE REGULON SENSOR PROTEIN PHOR"/>
    <property type="match status" value="1"/>
</dbReference>
<feature type="compositionally biased region" description="Basic and acidic residues" evidence="7">
    <location>
        <begin position="100"/>
        <end position="111"/>
    </location>
</feature>
<keyword evidence="3" id="KW-0597">Phosphoprotein</keyword>
<dbReference type="SUPFAM" id="SSF47384">
    <property type="entry name" value="Homodimeric domain of signal transducing histidine kinase"/>
    <property type="match status" value="1"/>
</dbReference>
<evidence type="ECO:0000256" key="6">
    <source>
        <dbReference type="ARBA" id="ARBA00023012"/>
    </source>
</evidence>
<evidence type="ECO:0000256" key="8">
    <source>
        <dbReference type="SAM" id="Phobius"/>
    </source>
</evidence>
<dbReference type="InterPro" id="IPR003661">
    <property type="entry name" value="HisK_dim/P_dom"/>
</dbReference>
<dbReference type="PROSITE" id="PS50109">
    <property type="entry name" value="HIS_KIN"/>
    <property type="match status" value="1"/>
</dbReference>
<dbReference type="GO" id="GO:0016036">
    <property type="term" value="P:cellular response to phosphate starvation"/>
    <property type="evidence" value="ECO:0007669"/>
    <property type="project" value="TreeGrafter"/>
</dbReference>
<dbReference type="EC" id="2.7.13.3" evidence="2"/>
<feature type="domain" description="Histidine kinase" evidence="9">
    <location>
        <begin position="248"/>
        <end position="465"/>
    </location>
</feature>
<dbReference type="InterPro" id="IPR003594">
    <property type="entry name" value="HATPase_dom"/>
</dbReference>
<dbReference type="AlphaFoldDB" id="A0A380BB61"/>
<dbReference type="Pfam" id="PF00512">
    <property type="entry name" value="HisKA"/>
    <property type="match status" value="1"/>
</dbReference>
<dbReference type="InterPro" id="IPR005467">
    <property type="entry name" value="His_kinase_dom"/>
</dbReference>
<organism evidence="10 11">
    <name type="scientific">Sphingobacterium spiritivorum</name>
    <name type="common">Flavobacterium spiritivorum</name>
    <dbReference type="NCBI Taxonomy" id="258"/>
    <lineage>
        <taxon>Bacteria</taxon>
        <taxon>Pseudomonadati</taxon>
        <taxon>Bacteroidota</taxon>
        <taxon>Sphingobacteriia</taxon>
        <taxon>Sphingobacteriales</taxon>
        <taxon>Sphingobacteriaceae</taxon>
        <taxon>Sphingobacterium</taxon>
    </lineage>
</organism>
<comment type="catalytic activity">
    <reaction evidence="1">
        <text>ATP + protein L-histidine = ADP + protein N-phospho-L-histidine.</text>
        <dbReference type="EC" id="2.7.13.3"/>
    </reaction>
</comment>
<sequence>MILTGLGVILVLSGWLYGSYQNRRDLFLSSAERSMFNVIQDVYQSKINVDDSLRSAQARGRKSFVGYLQEKFPKIDFDSLRKNFEESSRKSSYMQGFRDNAPRRGEERNEEGPSQIIPPYLFKDFDFDKEVMDTVCHRLKTTLTDKGIYTDFKVELLQLSREEVSTFRANTKAQKLMWTRPTLVNPDRGQFVVVKFENTWRYLLFGIGWQLLVSIVLVASLIGSFLYLMLTIFRQNKMAQLRKNFVNNMTHELKTPVSTVMAAVEAIQTYGVKDDKAKMELYLQVSRNELQHLSDMIEKVLQMDIDEVKGVNLQYATFDIADLLERCIMIAKLNFKKEIEIVFDCEKRPVMLFADEAHLKNVCSNLLDNAIKYSGEKVLITVILRELAQSVEISVKDNGKGIASEYQKDVFDAFFRVPEGNLHEVKGFGLGLSYVKQMITQHGGTVSLVSELNKGSIFTISIPKA</sequence>
<dbReference type="SMART" id="SM00388">
    <property type="entry name" value="HisKA"/>
    <property type="match status" value="1"/>
</dbReference>
<evidence type="ECO:0000313" key="10">
    <source>
        <dbReference type="EMBL" id="SUI97296.1"/>
    </source>
</evidence>
<keyword evidence="4 10" id="KW-0808">Transferase</keyword>
<dbReference type="PANTHER" id="PTHR45453:SF1">
    <property type="entry name" value="PHOSPHATE REGULON SENSOR PROTEIN PHOR"/>
    <property type="match status" value="1"/>
</dbReference>
<proteinExistence type="predicted"/>
<dbReference type="Gene3D" id="3.30.565.10">
    <property type="entry name" value="Histidine kinase-like ATPase, C-terminal domain"/>
    <property type="match status" value="1"/>
</dbReference>
<keyword evidence="8" id="KW-0812">Transmembrane</keyword>
<dbReference type="Proteomes" id="UP000254893">
    <property type="component" value="Unassembled WGS sequence"/>
</dbReference>
<dbReference type="PRINTS" id="PR00344">
    <property type="entry name" value="BCTRLSENSOR"/>
</dbReference>
<dbReference type="CDD" id="cd00082">
    <property type="entry name" value="HisKA"/>
    <property type="match status" value="1"/>
</dbReference>
<reference evidence="10 11" key="1">
    <citation type="submission" date="2018-06" db="EMBL/GenBank/DDBJ databases">
        <authorList>
            <consortium name="Pathogen Informatics"/>
            <person name="Doyle S."/>
        </authorList>
    </citation>
    <scope>NUCLEOTIDE SEQUENCE [LARGE SCALE GENOMIC DNA]</scope>
    <source>
        <strain evidence="10 11">NCTC11388</strain>
    </source>
</reference>
<dbReference type="FunFam" id="3.30.565.10:FF:000006">
    <property type="entry name" value="Sensor histidine kinase WalK"/>
    <property type="match status" value="1"/>
</dbReference>
<feature type="region of interest" description="Disordered" evidence="7">
    <location>
        <begin position="91"/>
        <end position="116"/>
    </location>
</feature>
<feature type="transmembrane region" description="Helical" evidence="8">
    <location>
        <begin position="200"/>
        <end position="233"/>
    </location>
</feature>
<dbReference type="EMBL" id="UGYW01000001">
    <property type="protein sequence ID" value="SUI97296.1"/>
    <property type="molecule type" value="Genomic_DNA"/>
</dbReference>
<dbReference type="GO" id="GO:0000155">
    <property type="term" value="F:phosphorelay sensor kinase activity"/>
    <property type="evidence" value="ECO:0007669"/>
    <property type="project" value="InterPro"/>
</dbReference>
<keyword evidence="5" id="KW-0418">Kinase</keyword>
<dbReference type="GO" id="GO:0005886">
    <property type="term" value="C:plasma membrane"/>
    <property type="evidence" value="ECO:0007669"/>
    <property type="project" value="TreeGrafter"/>
</dbReference>
<dbReference type="Gene3D" id="1.10.287.130">
    <property type="match status" value="1"/>
</dbReference>
<protein>
    <recommendedName>
        <fullName evidence="2">histidine kinase</fullName>
        <ecNumber evidence="2">2.7.13.3</ecNumber>
    </recommendedName>
</protein>
<keyword evidence="6" id="KW-0902">Two-component regulatory system</keyword>
<dbReference type="Pfam" id="PF02518">
    <property type="entry name" value="HATPase_c"/>
    <property type="match status" value="1"/>
</dbReference>
<dbReference type="SMART" id="SM00387">
    <property type="entry name" value="HATPase_c"/>
    <property type="match status" value="1"/>
</dbReference>
<evidence type="ECO:0000256" key="5">
    <source>
        <dbReference type="ARBA" id="ARBA00022777"/>
    </source>
</evidence>
<evidence type="ECO:0000256" key="1">
    <source>
        <dbReference type="ARBA" id="ARBA00000085"/>
    </source>
</evidence>
<dbReference type="InterPro" id="IPR036097">
    <property type="entry name" value="HisK_dim/P_sf"/>
</dbReference>
<dbReference type="InterPro" id="IPR036890">
    <property type="entry name" value="HATPase_C_sf"/>
</dbReference>
<gene>
    <name evidence="10" type="primary">phoR_2</name>
    <name evidence="10" type="ORF">NCTC11388_00357</name>
</gene>
<evidence type="ECO:0000256" key="3">
    <source>
        <dbReference type="ARBA" id="ARBA00022553"/>
    </source>
</evidence>
<dbReference type="GO" id="GO:0004721">
    <property type="term" value="F:phosphoprotein phosphatase activity"/>
    <property type="evidence" value="ECO:0007669"/>
    <property type="project" value="TreeGrafter"/>
</dbReference>
<keyword evidence="8" id="KW-1133">Transmembrane helix</keyword>
<evidence type="ECO:0000256" key="2">
    <source>
        <dbReference type="ARBA" id="ARBA00012438"/>
    </source>
</evidence>
<accession>A0A380BB61</accession>
<dbReference type="CDD" id="cd00075">
    <property type="entry name" value="HATPase"/>
    <property type="match status" value="1"/>
</dbReference>
<keyword evidence="8" id="KW-0472">Membrane</keyword>
<evidence type="ECO:0000256" key="4">
    <source>
        <dbReference type="ARBA" id="ARBA00022679"/>
    </source>
</evidence>
<name>A0A380BB61_SPHSI</name>
<dbReference type="SUPFAM" id="SSF55874">
    <property type="entry name" value="ATPase domain of HSP90 chaperone/DNA topoisomerase II/histidine kinase"/>
    <property type="match status" value="1"/>
</dbReference>
<evidence type="ECO:0000313" key="11">
    <source>
        <dbReference type="Proteomes" id="UP000254893"/>
    </source>
</evidence>